<dbReference type="GO" id="GO:0005829">
    <property type="term" value="C:cytosol"/>
    <property type="evidence" value="ECO:0007669"/>
    <property type="project" value="TreeGrafter"/>
</dbReference>
<sequence>MRLLLADNNDSFTRNLEHLLMAATAITPQVAPYAALKDMAPEHYDCIVISPGPGHPREYPDYARFLDSGVPVLGICMGMQIINSHFGGTTSRLPASMGGAHGKQGDILMEGTVRTVARYHSLHCDTVGEGLRITATLREQNPDGPPVVMALQHESRPLMGYQFHPESFLTPNGTWYIEHALRFFRLCQ</sequence>
<dbReference type="InterPro" id="IPR017926">
    <property type="entry name" value="GATASE"/>
</dbReference>
<keyword evidence="4" id="KW-1185">Reference proteome</keyword>
<dbReference type="InterPro" id="IPR006221">
    <property type="entry name" value="TrpG/PapA_dom"/>
</dbReference>
<evidence type="ECO:0000313" key="3">
    <source>
        <dbReference type="EMBL" id="GFM34625.1"/>
    </source>
</evidence>
<dbReference type="GO" id="GO:0016740">
    <property type="term" value="F:transferase activity"/>
    <property type="evidence" value="ECO:0007669"/>
    <property type="project" value="UniProtKB-KW"/>
</dbReference>
<reference evidence="3 4" key="1">
    <citation type="submission" date="2020-05" db="EMBL/GenBank/DDBJ databases">
        <title>Draft genome sequence of Desulfovibrio sp. strain HN2T.</title>
        <authorList>
            <person name="Ueno A."/>
            <person name="Tamazawa S."/>
            <person name="Tamamura S."/>
            <person name="Murakami T."/>
            <person name="Kiyama T."/>
            <person name="Inomata H."/>
            <person name="Amano Y."/>
            <person name="Miyakawa K."/>
            <person name="Tamaki H."/>
            <person name="Naganuma T."/>
            <person name="Kaneko K."/>
        </authorList>
    </citation>
    <scope>NUCLEOTIDE SEQUENCE [LARGE SCALE GENOMIC DNA]</scope>
    <source>
        <strain evidence="3 4">HN2</strain>
    </source>
</reference>
<keyword evidence="1 3" id="KW-0315">Glutamine amidotransferase</keyword>
<evidence type="ECO:0000259" key="2">
    <source>
        <dbReference type="Pfam" id="PF00117"/>
    </source>
</evidence>
<protein>
    <submittedName>
        <fullName evidence="3">Glutamine amidotransferase</fullName>
    </submittedName>
</protein>
<keyword evidence="3" id="KW-0808">Transferase</keyword>
<organism evidence="3 4">
    <name type="scientific">Desulfovibrio subterraneus</name>
    <dbReference type="NCBI Taxonomy" id="2718620"/>
    <lineage>
        <taxon>Bacteria</taxon>
        <taxon>Pseudomonadati</taxon>
        <taxon>Thermodesulfobacteriota</taxon>
        <taxon>Desulfovibrionia</taxon>
        <taxon>Desulfovibrionales</taxon>
        <taxon>Desulfovibrionaceae</taxon>
        <taxon>Desulfovibrio</taxon>
    </lineage>
</organism>
<dbReference type="AlphaFoldDB" id="A0A7J0BNA6"/>
<dbReference type="PANTHER" id="PTHR43418:SF4">
    <property type="entry name" value="MULTIFUNCTIONAL TRYPTOPHAN BIOSYNTHESIS PROTEIN"/>
    <property type="match status" value="1"/>
</dbReference>
<feature type="domain" description="Glutamine amidotransferase" evidence="2">
    <location>
        <begin position="5"/>
        <end position="179"/>
    </location>
</feature>
<dbReference type="RefSeq" id="WP_174406300.1">
    <property type="nucleotide sequence ID" value="NZ_BLVO01000016.1"/>
</dbReference>
<dbReference type="InterPro" id="IPR029062">
    <property type="entry name" value="Class_I_gatase-like"/>
</dbReference>
<dbReference type="Pfam" id="PF00117">
    <property type="entry name" value="GATase"/>
    <property type="match status" value="1"/>
</dbReference>
<dbReference type="EMBL" id="BLVO01000016">
    <property type="protein sequence ID" value="GFM34625.1"/>
    <property type="molecule type" value="Genomic_DNA"/>
</dbReference>
<dbReference type="PANTHER" id="PTHR43418">
    <property type="entry name" value="MULTIFUNCTIONAL TRYPTOPHAN BIOSYNTHESIS PROTEIN-RELATED"/>
    <property type="match status" value="1"/>
</dbReference>
<accession>A0A7J0BNA6</accession>
<evidence type="ECO:0000256" key="1">
    <source>
        <dbReference type="ARBA" id="ARBA00022962"/>
    </source>
</evidence>
<dbReference type="PROSITE" id="PS51273">
    <property type="entry name" value="GATASE_TYPE_1"/>
    <property type="match status" value="1"/>
</dbReference>
<name>A0A7J0BNA6_9BACT</name>
<dbReference type="Proteomes" id="UP000503840">
    <property type="component" value="Unassembled WGS sequence"/>
</dbReference>
<dbReference type="GO" id="GO:0000162">
    <property type="term" value="P:L-tryptophan biosynthetic process"/>
    <property type="evidence" value="ECO:0007669"/>
    <property type="project" value="TreeGrafter"/>
</dbReference>
<dbReference type="PRINTS" id="PR00096">
    <property type="entry name" value="GATASE"/>
</dbReference>
<comment type="caution">
    <text evidence="3">The sequence shown here is derived from an EMBL/GenBank/DDBJ whole genome shotgun (WGS) entry which is preliminary data.</text>
</comment>
<dbReference type="CDD" id="cd01743">
    <property type="entry name" value="GATase1_Anthranilate_Synthase"/>
    <property type="match status" value="1"/>
</dbReference>
<evidence type="ECO:0000313" key="4">
    <source>
        <dbReference type="Proteomes" id="UP000503840"/>
    </source>
</evidence>
<proteinExistence type="predicted"/>
<gene>
    <name evidence="3" type="primary">pabA</name>
    <name evidence="3" type="ORF">DSM101010T_29900</name>
</gene>
<dbReference type="GO" id="GO:0004049">
    <property type="term" value="F:anthranilate synthase activity"/>
    <property type="evidence" value="ECO:0007669"/>
    <property type="project" value="TreeGrafter"/>
</dbReference>
<dbReference type="SUPFAM" id="SSF52317">
    <property type="entry name" value="Class I glutamine amidotransferase-like"/>
    <property type="match status" value="1"/>
</dbReference>
<dbReference type="Gene3D" id="3.40.50.880">
    <property type="match status" value="1"/>
</dbReference>
<dbReference type="InterPro" id="IPR050472">
    <property type="entry name" value="Anth_synth/Amidotransfase"/>
</dbReference>
<dbReference type="PRINTS" id="PR00097">
    <property type="entry name" value="ANTSNTHASEII"/>
</dbReference>